<dbReference type="Proteomes" id="UP001234297">
    <property type="component" value="Chromosome 8"/>
</dbReference>
<keyword evidence="2" id="KW-1185">Reference proteome</keyword>
<dbReference type="EMBL" id="CM056816">
    <property type="protein sequence ID" value="KAJ8633821.1"/>
    <property type="molecule type" value="Genomic_DNA"/>
</dbReference>
<sequence length="113" mass="12899">MLTSLQAYLSLSPPAPKVLENIFVTRGLHWGIRFATSKSMATGEMEWMVKGRAFRSKWEGHSARCYTNMPLVFHMAISFESFCTKWLPEGKIFCVSDTRFCFKFHPGQGSSTH</sequence>
<evidence type="ECO:0000313" key="2">
    <source>
        <dbReference type="Proteomes" id="UP001234297"/>
    </source>
</evidence>
<evidence type="ECO:0000313" key="1">
    <source>
        <dbReference type="EMBL" id="KAJ8633821.1"/>
    </source>
</evidence>
<name>A0ACC2LK21_PERAE</name>
<accession>A0ACC2LK21</accession>
<protein>
    <submittedName>
        <fullName evidence="1">Uncharacterized protein</fullName>
    </submittedName>
</protein>
<organism evidence="1 2">
    <name type="scientific">Persea americana</name>
    <name type="common">Avocado</name>
    <dbReference type="NCBI Taxonomy" id="3435"/>
    <lineage>
        <taxon>Eukaryota</taxon>
        <taxon>Viridiplantae</taxon>
        <taxon>Streptophyta</taxon>
        <taxon>Embryophyta</taxon>
        <taxon>Tracheophyta</taxon>
        <taxon>Spermatophyta</taxon>
        <taxon>Magnoliopsida</taxon>
        <taxon>Magnoliidae</taxon>
        <taxon>Laurales</taxon>
        <taxon>Lauraceae</taxon>
        <taxon>Persea</taxon>
    </lineage>
</organism>
<gene>
    <name evidence="1" type="ORF">MRB53_027157</name>
</gene>
<proteinExistence type="predicted"/>
<reference evidence="1 2" key="1">
    <citation type="journal article" date="2022" name="Hortic Res">
        <title>A haplotype resolved chromosomal level avocado genome allows analysis of novel avocado genes.</title>
        <authorList>
            <person name="Nath O."/>
            <person name="Fletcher S.J."/>
            <person name="Hayward A."/>
            <person name="Shaw L.M."/>
            <person name="Masouleh A.K."/>
            <person name="Furtado A."/>
            <person name="Henry R.J."/>
            <person name="Mitter N."/>
        </authorList>
    </citation>
    <scope>NUCLEOTIDE SEQUENCE [LARGE SCALE GENOMIC DNA]</scope>
    <source>
        <strain evidence="2">cv. Hass</strain>
    </source>
</reference>
<comment type="caution">
    <text evidence="1">The sequence shown here is derived from an EMBL/GenBank/DDBJ whole genome shotgun (WGS) entry which is preliminary data.</text>
</comment>